<feature type="compositionally biased region" description="Basic and acidic residues" evidence="5">
    <location>
        <begin position="1"/>
        <end position="12"/>
    </location>
</feature>
<dbReference type="PANTHER" id="PTHR24179:SF21">
    <property type="entry name" value="MYOSIN BINDING SUBUNIT, ISOFORM O"/>
    <property type="match status" value="1"/>
</dbReference>
<dbReference type="Gene3D" id="1.25.40.20">
    <property type="entry name" value="Ankyrin repeat-containing domain"/>
    <property type="match status" value="1"/>
</dbReference>
<dbReference type="SUPFAM" id="SSF48403">
    <property type="entry name" value="Ankyrin repeat"/>
    <property type="match status" value="1"/>
</dbReference>
<keyword evidence="1" id="KW-0217">Developmental protein</keyword>
<dbReference type="SMART" id="SM00248">
    <property type="entry name" value="ANK"/>
    <property type="match status" value="2"/>
</dbReference>
<evidence type="ECO:0000256" key="1">
    <source>
        <dbReference type="ARBA" id="ARBA00022473"/>
    </source>
</evidence>
<dbReference type="Pfam" id="PF12796">
    <property type="entry name" value="Ank_2"/>
    <property type="match status" value="1"/>
</dbReference>
<dbReference type="PROSITE" id="PS50088">
    <property type="entry name" value="ANK_REPEAT"/>
    <property type="match status" value="1"/>
</dbReference>
<keyword evidence="2" id="KW-0677">Repeat</keyword>
<feature type="region of interest" description="Disordered" evidence="5">
    <location>
        <begin position="1"/>
        <end position="32"/>
    </location>
</feature>
<organism evidence="6 7">
    <name type="scientific">Priapulus caudatus</name>
    <name type="common">Priapulid worm</name>
    <dbReference type="NCBI Taxonomy" id="37621"/>
    <lineage>
        <taxon>Eukaryota</taxon>
        <taxon>Metazoa</taxon>
        <taxon>Ecdysozoa</taxon>
        <taxon>Scalidophora</taxon>
        <taxon>Priapulida</taxon>
        <taxon>Priapulimorpha</taxon>
        <taxon>Priapulimorphida</taxon>
        <taxon>Priapulidae</taxon>
        <taxon>Priapulus</taxon>
    </lineage>
</organism>
<evidence type="ECO:0000313" key="7">
    <source>
        <dbReference type="RefSeq" id="XP_014681218.1"/>
    </source>
</evidence>
<evidence type="ECO:0000256" key="4">
    <source>
        <dbReference type="PROSITE-ProRule" id="PRU00023"/>
    </source>
</evidence>
<keyword evidence="6" id="KW-1185">Reference proteome</keyword>
<evidence type="ECO:0000313" key="6">
    <source>
        <dbReference type="Proteomes" id="UP000695022"/>
    </source>
</evidence>
<dbReference type="InterPro" id="IPR051226">
    <property type="entry name" value="PP1_Regulatory_Subunit"/>
</dbReference>
<feature type="repeat" description="ANK" evidence="4">
    <location>
        <begin position="71"/>
        <end position="103"/>
    </location>
</feature>
<accession>A0ABM1F9U7</accession>
<keyword evidence="4" id="KW-0040">ANK repeat</keyword>
<dbReference type="PANTHER" id="PTHR24179">
    <property type="entry name" value="PROTEIN PHOSPHATASE 1 REGULATORY SUBUNIT 12"/>
    <property type="match status" value="1"/>
</dbReference>
<evidence type="ECO:0000256" key="3">
    <source>
        <dbReference type="ARBA" id="ARBA00038386"/>
    </source>
</evidence>
<dbReference type="RefSeq" id="XP_014681218.1">
    <property type="nucleotide sequence ID" value="XM_014825732.1"/>
</dbReference>
<evidence type="ECO:0000256" key="5">
    <source>
        <dbReference type="SAM" id="MobiDB-lite"/>
    </source>
</evidence>
<evidence type="ECO:0000256" key="2">
    <source>
        <dbReference type="ARBA" id="ARBA00022737"/>
    </source>
</evidence>
<name>A0ABM1F9U7_PRICU</name>
<dbReference type="GeneID" id="106821083"/>
<gene>
    <name evidence="7" type="primary">LOC106821083</name>
</gene>
<dbReference type="InterPro" id="IPR002110">
    <property type="entry name" value="Ankyrin_rpt"/>
</dbReference>
<reference evidence="7" key="1">
    <citation type="submission" date="2025-08" db="UniProtKB">
        <authorList>
            <consortium name="RefSeq"/>
        </authorList>
    </citation>
    <scope>IDENTIFICATION</scope>
</reference>
<protein>
    <submittedName>
        <fullName evidence="7">Notch-regulated ankyrin repeat-containing protein-like</fullName>
    </submittedName>
</protein>
<dbReference type="PROSITE" id="PS50297">
    <property type="entry name" value="ANK_REP_REGION"/>
    <property type="match status" value="1"/>
</dbReference>
<sequence length="133" mass="14920">MQSDTSGRKEQTVDMMSAGETVVEPSNPPTKPTFHYQRYFEEAVRNGDRHELQRVLETFEGCVNVNLYDKEGQTALHQSCSEGNLELVKVLVQFGADVRLANRDGWNALHIALFAGHQNVAVYLVANAGSRRR</sequence>
<dbReference type="InterPro" id="IPR036770">
    <property type="entry name" value="Ankyrin_rpt-contain_sf"/>
</dbReference>
<proteinExistence type="inferred from homology"/>
<comment type="similarity">
    <text evidence="3">Belongs to the NRARP family.</text>
</comment>
<dbReference type="Proteomes" id="UP000695022">
    <property type="component" value="Unplaced"/>
</dbReference>